<dbReference type="HOGENOM" id="CLU_439920_0_0_6"/>
<dbReference type="EMBL" id="LN614830">
    <property type="protein sequence ID" value="CEG59476.1"/>
    <property type="molecule type" value="Genomic_DNA"/>
</dbReference>
<feature type="transmembrane region" description="Helical" evidence="2">
    <location>
        <begin position="451"/>
        <end position="478"/>
    </location>
</feature>
<reference evidence="4" key="1">
    <citation type="submission" date="2014-09" db="EMBL/GenBank/DDBJ databases">
        <authorList>
            <person name="Gomez-Valero L."/>
        </authorList>
    </citation>
    <scope>NUCLEOTIDE SEQUENCE [LARGE SCALE GENOMIC DNA]</scope>
    <source>
        <strain evidence="4">ATCC33218</strain>
    </source>
</reference>
<gene>
    <name evidence="3" type="ORF">LMI_0109</name>
</gene>
<keyword evidence="2" id="KW-1133">Transmembrane helix</keyword>
<feature type="coiled-coil region" evidence="1">
    <location>
        <begin position="349"/>
        <end position="413"/>
    </location>
</feature>
<feature type="transmembrane region" description="Helical" evidence="2">
    <location>
        <begin position="564"/>
        <end position="582"/>
    </location>
</feature>
<accession>A0A098GDF5</accession>
<dbReference type="Proteomes" id="UP000032414">
    <property type="component" value="Chromosome I"/>
</dbReference>
<feature type="transmembrane region" description="Helical" evidence="2">
    <location>
        <begin position="322"/>
        <end position="343"/>
    </location>
</feature>
<proteinExistence type="predicted"/>
<evidence type="ECO:0000256" key="1">
    <source>
        <dbReference type="SAM" id="Coils"/>
    </source>
</evidence>
<name>A0A098GDF5_LEGMI</name>
<feature type="transmembrane region" description="Helical" evidence="2">
    <location>
        <begin position="425"/>
        <end position="445"/>
    </location>
</feature>
<keyword evidence="2" id="KW-0472">Membrane</keyword>
<keyword evidence="1" id="KW-0175">Coiled coil</keyword>
<protein>
    <recommendedName>
        <fullName evidence="5">Coiled-coil protein</fullName>
    </recommendedName>
</protein>
<organism evidence="3 4">
    <name type="scientific">Legionella micdadei</name>
    <name type="common">Tatlockia micdadei</name>
    <dbReference type="NCBI Taxonomy" id="451"/>
    <lineage>
        <taxon>Bacteria</taxon>
        <taxon>Pseudomonadati</taxon>
        <taxon>Pseudomonadota</taxon>
        <taxon>Gammaproteobacteria</taxon>
        <taxon>Legionellales</taxon>
        <taxon>Legionellaceae</taxon>
        <taxon>Legionella</taxon>
    </lineage>
</organism>
<dbReference type="STRING" id="451.B6N58_00505"/>
<evidence type="ECO:0000313" key="3">
    <source>
        <dbReference type="EMBL" id="CEG59476.1"/>
    </source>
</evidence>
<feature type="transmembrane region" description="Helical" evidence="2">
    <location>
        <begin position="248"/>
        <end position="269"/>
    </location>
</feature>
<evidence type="ECO:0008006" key="5">
    <source>
        <dbReference type="Google" id="ProtNLM"/>
    </source>
</evidence>
<dbReference type="AlphaFoldDB" id="A0A098GDF5"/>
<sequence>MNYVFIFSSDLAASILGSIMIGGINIAIKTSYEAHSQAEQDAIHLLYAEAKDAKTSLLLLDTEKLAKQRAALPTLHAYYKAELERTNPAIFDFLHPEQKIRLRNKLIFSYYLLYAQYQLDSAEGRRYTLKDHRTALTLCAQRIKELDTAGVSGQRSSFEDDLEANISLATKCLQFIGLTQIARWFVEKFQQFMDNHSGTLVEWMSEINGRRLYWVWGGGMLATLFEMLPDNFFNKLEAQANLTAPSPVTGYMSFVLYYTRFGINVLLLLKHTFFPTKEECHIPRWDRFITQLKQRKFALLNDSIWGIANMICYFWLTGSGMLGYAGNIVTVALLLMDLALTTWRFCEETTKHNADMEALRKDRKKLKSEISSLNSAIVSELNPFIKEELEAKLKQLEDELRNLDKMEVKANLDWKYKKYGLVNDWVYALSLVIAFSIMCCLFFPPTAVVPATALIVGMVGAALCFVLTAATAAVAGALEVAKSKEISRLERNNCTTLLDAFEKENDPNRKKQLYLEMKLALAESDYHQRVARFQMVKLIRATLIDALIPPLVFVSLMFMPIGVGLAVLAAGFALAIISNAIINRFEPEHEKMPDFNDEEYRDFVENPDLKELANTTRETKDGLKLYGLMKPTPDYVQLAKESPNTDLETPNTFLLS</sequence>
<dbReference type="KEGG" id="tmc:LMI_0109"/>
<feature type="transmembrane region" description="Helical" evidence="2">
    <location>
        <begin position="297"/>
        <end position="316"/>
    </location>
</feature>
<feature type="transmembrane region" description="Helical" evidence="2">
    <location>
        <begin position="6"/>
        <end position="28"/>
    </location>
</feature>
<evidence type="ECO:0000313" key="4">
    <source>
        <dbReference type="Proteomes" id="UP000032414"/>
    </source>
</evidence>
<keyword evidence="2" id="KW-0812">Transmembrane</keyword>
<feature type="transmembrane region" description="Helical" evidence="2">
    <location>
        <begin position="538"/>
        <end position="558"/>
    </location>
</feature>
<evidence type="ECO:0000256" key="2">
    <source>
        <dbReference type="SAM" id="Phobius"/>
    </source>
</evidence>
<feature type="transmembrane region" description="Helical" evidence="2">
    <location>
        <begin position="212"/>
        <end position="228"/>
    </location>
</feature>